<feature type="transmembrane region" description="Helical" evidence="7">
    <location>
        <begin position="108"/>
        <end position="126"/>
    </location>
</feature>
<comment type="caution">
    <text evidence="9">The sequence shown here is derived from an EMBL/GenBank/DDBJ whole genome shotgun (WGS) entry which is preliminary data.</text>
</comment>
<evidence type="ECO:0000256" key="3">
    <source>
        <dbReference type="ARBA" id="ARBA00022475"/>
    </source>
</evidence>
<dbReference type="InterPro" id="IPR032816">
    <property type="entry name" value="VTT_dom"/>
</dbReference>
<protein>
    <submittedName>
        <fullName evidence="9">Membrane protein DedA with SNARE-associated domain</fullName>
    </submittedName>
</protein>
<evidence type="ECO:0000256" key="1">
    <source>
        <dbReference type="ARBA" id="ARBA00004651"/>
    </source>
</evidence>
<keyword evidence="3" id="KW-1003">Cell membrane</keyword>
<feature type="transmembrane region" description="Helical" evidence="7">
    <location>
        <begin position="138"/>
        <end position="159"/>
    </location>
</feature>
<evidence type="ECO:0000256" key="7">
    <source>
        <dbReference type="SAM" id="Phobius"/>
    </source>
</evidence>
<keyword evidence="6 7" id="KW-0472">Membrane</keyword>
<dbReference type="GO" id="GO:0005886">
    <property type="term" value="C:plasma membrane"/>
    <property type="evidence" value="ECO:0007669"/>
    <property type="project" value="UniProtKB-SubCell"/>
</dbReference>
<dbReference type="PANTHER" id="PTHR42709:SF6">
    <property type="entry name" value="UNDECAPRENYL PHOSPHATE TRANSPORTER A"/>
    <property type="match status" value="1"/>
</dbReference>
<dbReference type="RefSeq" id="WP_184307524.1">
    <property type="nucleotide sequence ID" value="NZ_JACHEN010000001.1"/>
</dbReference>
<dbReference type="Pfam" id="PF09335">
    <property type="entry name" value="VTT_dom"/>
    <property type="match status" value="1"/>
</dbReference>
<dbReference type="PANTHER" id="PTHR42709">
    <property type="entry name" value="ALKALINE PHOSPHATASE LIKE PROTEIN"/>
    <property type="match status" value="1"/>
</dbReference>
<sequence>MENWIVHMLEKFGYLGVFLMMTLENIFPPIPSEVVLTFGGYITTRTELSIWGVAASATGGSVLGAVILYRIGLLLGMEDLEKIIGRWGYILRIKIEDIYKADAWFKRYGYWTIFFFRMIPFIRSLISIPAGIANMKCGLFLLLTVTGTFVWNILLIWMGTIFDESWKDVLMWMDRYSNITYGILTLAAVVFIAGRIHRRRDEA</sequence>
<gene>
    <name evidence="9" type="ORF">HNQ80_000352</name>
</gene>
<reference evidence="9 10" key="1">
    <citation type="submission" date="2020-08" db="EMBL/GenBank/DDBJ databases">
        <title>Genomic Encyclopedia of Type Strains, Phase IV (KMG-IV): sequencing the most valuable type-strain genomes for metagenomic binning, comparative biology and taxonomic classification.</title>
        <authorList>
            <person name="Goeker M."/>
        </authorList>
    </citation>
    <scope>NUCLEOTIDE SEQUENCE [LARGE SCALE GENOMIC DNA]</scope>
    <source>
        <strain evidence="9 10">DSM 103526</strain>
    </source>
</reference>
<keyword evidence="10" id="KW-1185">Reference proteome</keyword>
<dbReference type="Proteomes" id="UP000579281">
    <property type="component" value="Unassembled WGS sequence"/>
</dbReference>
<proteinExistence type="inferred from homology"/>
<evidence type="ECO:0000256" key="5">
    <source>
        <dbReference type="ARBA" id="ARBA00022989"/>
    </source>
</evidence>
<evidence type="ECO:0000259" key="8">
    <source>
        <dbReference type="Pfam" id="PF09335"/>
    </source>
</evidence>
<feature type="domain" description="VTT" evidence="8">
    <location>
        <begin position="30"/>
        <end position="159"/>
    </location>
</feature>
<dbReference type="EMBL" id="JACHEN010000001">
    <property type="protein sequence ID" value="MBB6214283.1"/>
    <property type="molecule type" value="Genomic_DNA"/>
</dbReference>
<comment type="similarity">
    <text evidence="2">Belongs to the DedA family.</text>
</comment>
<dbReference type="AlphaFoldDB" id="A0A841KLK4"/>
<accession>A0A841KLK4</accession>
<evidence type="ECO:0000256" key="6">
    <source>
        <dbReference type="ARBA" id="ARBA00023136"/>
    </source>
</evidence>
<feature type="transmembrane region" description="Helical" evidence="7">
    <location>
        <begin position="12"/>
        <end position="36"/>
    </location>
</feature>
<keyword evidence="4 7" id="KW-0812">Transmembrane</keyword>
<evidence type="ECO:0000256" key="2">
    <source>
        <dbReference type="ARBA" id="ARBA00010792"/>
    </source>
</evidence>
<evidence type="ECO:0000313" key="10">
    <source>
        <dbReference type="Proteomes" id="UP000579281"/>
    </source>
</evidence>
<comment type="subcellular location">
    <subcellularLocation>
        <location evidence="1">Cell membrane</location>
        <topology evidence="1">Multi-pass membrane protein</topology>
    </subcellularLocation>
</comment>
<dbReference type="InterPro" id="IPR051311">
    <property type="entry name" value="DedA_domain"/>
</dbReference>
<evidence type="ECO:0000313" key="9">
    <source>
        <dbReference type="EMBL" id="MBB6214283.1"/>
    </source>
</evidence>
<feature type="transmembrane region" description="Helical" evidence="7">
    <location>
        <begin position="179"/>
        <end position="197"/>
    </location>
</feature>
<evidence type="ECO:0000256" key="4">
    <source>
        <dbReference type="ARBA" id="ARBA00022692"/>
    </source>
</evidence>
<keyword evidence="5 7" id="KW-1133">Transmembrane helix</keyword>
<organism evidence="9 10">
    <name type="scientific">Anaerosolibacter carboniphilus</name>
    <dbReference type="NCBI Taxonomy" id="1417629"/>
    <lineage>
        <taxon>Bacteria</taxon>
        <taxon>Bacillati</taxon>
        <taxon>Bacillota</taxon>
        <taxon>Clostridia</taxon>
        <taxon>Peptostreptococcales</taxon>
        <taxon>Thermotaleaceae</taxon>
        <taxon>Anaerosolibacter</taxon>
    </lineage>
</organism>
<name>A0A841KLK4_9FIRM</name>
<feature type="transmembrane region" description="Helical" evidence="7">
    <location>
        <begin position="48"/>
        <end position="71"/>
    </location>
</feature>